<keyword evidence="1" id="KW-0805">Transcription regulation</keyword>
<dbReference type="PROSITE" id="PS01124">
    <property type="entry name" value="HTH_ARAC_FAMILY_2"/>
    <property type="match status" value="1"/>
</dbReference>
<organism evidence="5 6">
    <name type="scientific">Pseudomonas paraeruginosa</name>
    <dbReference type="NCBI Taxonomy" id="2994495"/>
    <lineage>
        <taxon>Bacteria</taxon>
        <taxon>Pseudomonadati</taxon>
        <taxon>Pseudomonadota</taxon>
        <taxon>Gammaproteobacteria</taxon>
        <taxon>Pseudomonadales</taxon>
        <taxon>Pseudomonadaceae</taxon>
        <taxon>Pseudomonas</taxon>
    </lineage>
</organism>
<dbReference type="Gene3D" id="1.10.10.60">
    <property type="entry name" value="Homeodomain-like"/>
    <property type="match status" value="1"/>
</dbReference>
<dbReference type="InterPro" id="IPR018060">
    <property type="entry name" value="HTH_AraC"/>
</dbReference>
<proteinExistence type="predicted"/>
<dbReference type="PANTHER" id="PTHR47893:SF1">
    <property type="entry name" value="REGULATORY PROTEIN PCHR"/>
    <property type="match status" value="1"/>
</dbReference>
<dbReference type="GO" id="GO:0003700">
    <property type="term" value="F:DNA-binding transcription factor activity"/>
    <property type="evidence" value="ECO:0007669"/>
    <property type="project" value="InterPro"/>
</dbReference>
<dbReference type="SUPFAM" id="SSF46689">
    <property type="entry name" value="Homeodomain-like"/>
    <property type="match status" value="2"/>
</dbReference>
<evidence type="ECO:0000256" key="3">
    <source>
        <dbReference type="ARBA" id="ARBA00023163"/>
    </source>
</evidence>
<dbReference type="InterPro" id="IPR018062">
    <property type="entry name" value="HTH_AraC-typ_CS"/>
</dbReference>
<dbReference type="InterPro" id="IPR053142">
    <property type="entry name" value="PchR_regulatory_protein"/>
</dbReference>
<dbReference type="Pfam" id="PF12833">
    <property type="entry name" value="HTH_18"/>
    <property type="match status" value="1"/>
</dbReference>
<protein>
    <submittedName>
        <fullName evidence="5">Helix-turn-helix domain protein</fullName>
    </submittedName>
</protein>
<evidence type="ECO:0000256" key="2">
    <source>
        <dbReference type="ARBA" id="ARBA00023125"/>
    </source>
</evidence>
<accession>A0A2R3J134</accession>
<dbReference type="InterPro" id="IPR009057">
    <property type="entry name" value="Homeodomain-like_sf"/>
</dbReference>
<dbReference type="PANTHER" id="PTHR47893">
    <property type="entry name" value="REGULATORY PROTEIN PCHR"/>
    <property type="match status" value="1"/>
</dbReference>
<evidence type="ECO:0000313" key="6">
    <source>
        <dbReference type="Proteomes" id="UP000238390"/>
    </source>
</evidence>
<evidence type="ECO:0000313" key="5">
    <source>
        <dbReference type="EMBL" id="AVK07901.1"/>
    </source>
</evidence>
<gene>
    <name evidence="5" type="ORF">CSB93_4217</name>
</gene>
<dbReference type="SMART" id="SM00342">
    <property type="entry name" value="HTH_ARAC"/>
    <property type="match status" value="1"/>
</dbReference>
<keyword evidence="6" id="KW-1185">Reference proteome</keyword>
<sequence>MESWNPYHDTELYFDAPSPLCQSRILDAREMLGSATGHYQARTVRPSMQYFDCDLSFTEPLRTHKVLPEGLCIVQMFDGQWRHSVDGGEPYLYNLGGPSVLGTGEPMEAFDILPAGSRVRLGGLRIAASYLEEELETGDGALRPLARLKGDGASFTQLSRCGAITALFERLYQNPYRGALARLHEESLTLGLLVELAAHLGGADLRRARTPRAQRDLAHEARRLLEANLGQPPASLELARQLGVGETTLRRIFKNEFGRSMLQYVRDRRLEIGRHMVREGRWQIAQIAYRLGYSSPENFTHAYRARFGHPPGRE</sequence>
<dbReference type="EMBL" id="CP027169">
    <property type="protein sequence ID" value="AVK07901.1"/>
    <property type="molecule type" value="Genomic_DNA"/>
</dbReference>
<reference evidence="5 6" key="1">
    <citation type="submission" date="2018-02" db="EMBL/GenBank/DDBJ databases">
        <title>FDA/CDC Antimicrobial Resistant Isolate Bank Genome Sequencing.</title>
        <authorList>
            <person name="Benahmed F.H."/>
            <person name="Lutgring J.D."/>
            <person name="Yoo B."/>
            <person name="Machado M."/>
            <person name="Brown A."/>
            <person name="McAllister G."/>
            <person name="Perry A."/>
            <person name="Halpin A.L."/>
            <person name="Vavikolanu K."/>
            <person name="Ott S."/>
            <person name="Zhao X."/>
            <person name="Tallon L.J."/>
            <person name="Sadzewicz L."/>
            <person name="Aluvathingal J."/>
            <person name="Nadendla S."/>
            <person name="Voskania-kordi A."/>
            <person name="Simonyan V."/>
            <person name="Patel J."/>
            <person name="Shawar R.M."/>
        </authorList>
    </citation>
    <scope>NUCLEOTIDE SEQUENCE [LARGE SCALE GENOMIC DNA]</scope>
    <source>
        <strain evidence="5 6">AR_0356</strain>
    </source>
</reference>
<keyword evidence="3" id="KW-0804">Transcription</keyword>
<dbReference type="GO" id="GO:0043565">
    <property type="term" value="F:sequence-specific DNA binding"/>
    <property type="evidence" value="ECO:0007669"/>
    <property type="project" value="InterPro"/>
</dbReference>
<evidence type="ECO:0000259" key="4">
    <source>
        <dbReference type="PROSITE" id="PS01124"/>
    </source>
</evidence>
<feature type="domain" description="HTH araC/xylS-type" evidence="4">
    <location>
        <begin position="219"/>
        <end position="314"/>
    </location>
</feature>
<dbReference type="Proteomes" id="UP000238390">
    <property type="component" value="Chromosome"/>
</dbReference>
<evidence type="ECO:0000256" key="1">
    <source>
        <dbReference type="ARBA" id="ARBA00023015"/>
    </source>
</evidence>
<name>A0A2R3J134_9PSED</name>
<dbReference type="PROSITE" id="PS00041">
    <property type="entry name" value="HTH_ARAC_FAMILY_1"/>
    <property type="match status" value="1"/>
</dbReference>
<dbReference type="GO" id="GO:0009893">
    <property type="term" value="P:positive regulation of metabolic process"/>
    <property type="evidence" value="ECO:0007669"/>
    <property type="project" value="UniProtKB-ARBA"/>
</dbReference>
<keyword evidence="2" id="KW-0238">DNA-binding</keyword>
<dbReference type="AlphaFoldDB" id="A0A2R3J134"/>